<dbReference type="OrthoDB" id="3645574at2759"/>
<reference evidence="1 2" key="1">
    <citation type="submission" date="2021-02" db="EMBL/GenBank/DDBJ databases">
        <title>Pan-genome distribution and transcriptional activeness of fungal secondary metabolism genes in Aspergillus section Fumigati.</title>
        <authorList>
            <person name="Takahashi H."/>
            <person name="Umemura M."/>
            <person name="Ninomiya A."/>
            <person name="Kusuya Y."/>
            <person name="Urayama S."/>
            <person name="Shimizu M."/>
            <person name="Watanabe A."/>
            <person name="Kamei K."/>
            <person name="Yaguchi T."/>
            <person name="Hagiwara D."/>
        </authorList>
    </citation>
    <scope>NUCLEOTIDE SEQUENCE [LARGE SCALE GENOMIC DNA]</scope>
    <source>
        <strain evidence="1 2">IFM 47045</strain>
    </source>
</reference>
<dbReference type="InterPro" id="IPR011009">
    <property type="entry name" value="Kinase-like_dom_sf"/>
</dbReference>
<dbReference type="InterPro" id="IPR051678">
    <property type="entry name" value="AGP_Transferase"/>
</dbReference>
<dbReference type="EMBL" id="BOPL01000007">
    <property type="protein sequence ID" value="GIK05021.1"/>
    <property type="molecule type" value="Genomic_DNA"/>
</dbReference>
<name>A0A9P3F8G7_ASPVI</name>
<dbReference type="Proteomes" id="UP000710440">
    <property type="component" value="Unassembled WGS sequence"/>
</dbReference>
<dbReference type="PANTHER" id="PTHR21310:SF37">
    <property type="entry name" value="AMINOGLYCOSIDE PHOSPHOTRANSFERASE DOMAIN-CONTAINING PROTEIN"/>
    <property type="match status" value="1"/>
</dbReference>
<dbReference type="SUPFAM" id="SSF56112">
    <property type="entry name" value="Protein kinase-like (PK-like)"/>
    <property type="match status" value="1"/>
</dbReference>
<dbReference type="GeneID" id="66937102"/>
<dbReference type="AlphaFoldDB" id="A0A9P3F8G7"/>
<proteinExistence type="predicted"/>
<protein>
    <recommendedName>
        <fullName evidence="3">Aminoglycoside phosphotransferase domain-containing protein</fullName>
    </recommendedName>
</protein>
<comment type="caution">
    <text evidence="1">The sequence shown here is derived from an EMBL/GenBank/DDBJ whole genome shotgun (WGS) entry which is preliminary data.</text>
</comment>
<evidence type="ECO:0008006" key="3">
    <source>
        <dbReference type="Google" id="ProtNLM"/>
    </source>
</evidence>
<evidence type="ECO:0000313" key="1">
    <source>
        <dbReference type="EMBL" id="GIK05021.1"/>
    </source>
</evidence>
<sequence>MAKTRQLLRRRITYSAAKTEESNILHQLGYHFEQTRFFAQLHDKREWIKAAVTHHLGLRSSADCHVADTEDWLHGSFNVCVPITVDSWGKPVLMRFPLPYRVGESFRPGNCDEKIRCEAGSYAWLEKNCPDVPIPKLYGFGLSTGETFTRLEFLPFFPRCFQLLRQYFLSWLKKSVPSNYARHQSKDRIVHNGYLLIEFIEETRGSMLSNTWLEGRHDPKLRATLFRDLSRLFLNIIRIPVPNIGSFIIDNDGFLRLTNRPLSMEIQQLENERIPTEMPRNYTYSTVGSYVVDILGFHDNRFRYQPNAVNNLGDCAYQLSVLTAMRTIFPSVFDRRFCRGPFVFVFTDLHQSNIFVDAEWHITCLVDLEWTCSQPVEMVGPPYWLTNKGVDQLDPAEYDAIRQEFMEALTTEEQALTRSDYGVPQLRLSDFMKRSWETGTFWYSLALSSPSGLFTIFSKHIKPLFCKDSEEEFQVVMPFFFERNVGYIAGRKLADREEYDKNLRQAFEADSEAFEDNSD</sequence>
<accession>A0A9P3F8G7</accession>
<gene>
    <name evidence="1" type="ORF">Aspvir_009120</name>
</gene>
<dbReference type="RefSeq" id="XP_043128207.1">
    <property type="nucleotide sequence ID" value="XM_043272272.1"/>
</dbReference>
<dbReference type="PANTHER" id="PTHR21310">
    <property type="entry name" value="AMINOGLYCOSIDE PHOSPHOTRANSFERASE-RELATED-RELATED"/>
    <property type="match status" value="1"/>
</dbReference>
<evidence type="ECO:0000313" key="2">
    <source>
        <dbReference type="Proteomes" id="UP000710440"/>
    </source>
</evidence>
<organism evidence="1 2">
    <name type="scientific">Aspergillus viridinutans</name>
    <dbReference type="NCBI Taxonomy" id="75553"/>
    <lineage>
        <taxon>Eukaryota</taxon>
        <taxon>Fungi</taxon>
        <taxon>Dikarya</taxon>
        <taxon>Ascomycota</taxon>
        <taxon>Pezizomycotina</taxon>
        <taxon>Eurotiomycetes</taxon>
        <taxon>Eurotiomycetidae</taxon>
        <taxon>Eurotiales</taxon>
        <taxon>Aspergillaceae</taxon>
        <taxon>Aspergillus</taxon>
        <taxon>Aspergillus subgen. Fumigati</taxon>
    </lineage>
</organism>
<keyword evidence="2" id="KW-1185">Reference proteome</keyword>